<keyword evidence="3" id="KW-1185">Reference proteome</keyword>
<evidence type="ECO:0000313" key="2">
    <source>
        <dbReference type="EMBL" id="KAK8946241.1"/>
    </source>
</evidence>
<reference evidence="2 3" key="1">
    <citation type="journal article" date="2022" name="Nat. Plants">
        <title>Genomes of leafy and leafless Platanthera orchids illuminate the evolution of mycoheterotrophy.</title>
        <authorList>
            <person name="Li M.H."/>
            <person name="Liu K.W."/>
            <person name="Li Z."/>
            <person name="Lu H.C."/>
            <person name="Ye Q.L."/>
            <person name="Zhang D."/>
            <person name="Wang J.Y."/>
            <person name="Li Y.F."/>
            <person name="Zhong Z.M."/>
            <person name="Liu X."/>
            <person name="Yu X."/>
            <person name="Liu D.K."/>
            <person name="Tu X.D."/>
            <person name="Liu B."/>
            <person name="Hao Y."/>
            <person name="Liao X.Y."/>
            <person name="Jiang Y.T."/>
            <person name="Sun W.H."/>
            <person name="Chen J."/>
            <person name="Chen Y.Q."/>
            <person name="Ai Y."/>
            <person name="Zhai J.W."/>
            <person name="Wu S.S."/>
            <person name="Zhou Z."/>
            <person name="Hsiao Y.Y."/>
            <person name="Wu W.L."/>
            <person name="Chen Y.Y."/>
            <person name="Lin Y.F."/>
            <person name="Hsu J.L."/>
            <person name="Li C.Y."/>
            <person name="Wang Z.W."/>
            <person name="Zhao X."/>
            <person name="Zhong W.Y."/>
            <person name="Ma X.K."/>
            <person name="Ma L."/>
            <person name="Huang J."/>
            <person name="Chen G.Z."/>
            <person name="Huang M.Z."/>
            <person name="Huang L."/>
            <person name="Peng D.H."/>
            <person name="Luo Y.B."/>
            <person name="Zou S.Q."/>
            <person name="Chen S.P."/>
            <person name="Lan S."/>
            <person name="Tsai W.C."/>
            <person name="Van de Peer Y."/>
            <person name="Liu Z.J."/>
        </authorList>
    </citation>
    <scope>NUCLEOTIDE SEQUENCE [LARGE SCALE GENOMIC DNA]</scope>
    <source>
        <strain evidence="2">Lor288</strain>
    </source>
</reference>
<accession>A0ABR2LRD7</accession>
<feature type="compositionally biased region" description="Polar residues" evidence="1">
    <location>
        <begin position="14"/>
        <end position="23"/>
    </location>
</feature>
<protein>
    <submittedName>
        <fullName evidence="2">Uncharacterized protein</fullName>
    </submittedName>
</protein>
<feature type="region of interest" description="Disordered" evidence="1">
    <location>
        <begin position="1"/>
        <end position="23"/>
    </location>
</feature>
<dbReference type="EMBL" id="JBBWWR010000017">
    <property type="protein sequence ID" value="KAK8946241.1"/>
    <property type="molecule type" value="Genomic_DNA"/>
</dbReference>
<sequence length="61" mass="6903">MEVQDEFVEGVMAESTSHSTPESEVYSLMQQVDMSMVSRSPLAALIYTRMSFPQTKRGKSR</sequence>
<organism evidence="2 3">
    <name type="scientific">Platanthera guangdongensis</name>
    <dbReference type="NCBI Taxonomy" id="2320717"/>
    <lineage>
        <taxon>Eukaryota</taxon>
        <taxon>Viridiplantae</taxon>
        <taxon>Streptophyta</taxon>
        <taxon>Embryophyta</taxon>
        <taxon>Tracheophyta</taxon>
        <taxon>Spermatophyta</taxon>
        <taxon>Magnoliopsida</taxon>
        <taxon>Liliopsida</taxon>
        <taxon>Asparagales</taxon>
        <taxon>Orchidaceae</taxon>
        <taxon>Orchidoideae</taxon>
        <taxon>Orchideae</taxon>
        <taxon>Orchidinae</taxon>
        <taxon>Platanthera</taxon>
    </lineage>
</organism>
<name>A0ABR2LRD7_9ASPA</name>
<dbReference type="Proteomes" id="UP001412067">
    <property type="component" value="Unassembled WGS sequence"/>
</dbReference>
<evidence type="ECO:0000256" key="1">
    <source>
        <dbReference type="SAM" id="MobiDB-lite"/>
    </source>
</evidence>
<comment type="caution">
    <text evidence="2">The sequence shown here is derived from an EMBL/GenBank/DDBJ whole genome shotgun (WGS) entry which is preliminary data.</text>
</comment>
<proteinExistence type="predicted"/>
<evidence type="ECO:0000313" key="3">
    <source>
        <dbReference type="Proteomes" id="UP001412067"/>
    </source>
</evidence>
<gene>
    <name evidence="2" type="ORF">KSP40_PGU013452</name>
</gene>